<name>A0A8T1Z2J6_9BRAS</name>
<accession>A0A8T1Z2J6</accession>
<dbReference type="PANTHER" id="PTHR31228">
    <property type="entry name" value="CYSTATIN/MONELLIN SUPERFAMILY PROTEIN"/>
    <property type="match status" value="1"/>
</dbReference>
<comment type="caution">
    <text evidence="1">The sequence shown here is derived from an EMBL/GenBank/DDBJ whole genome shotgun (WGS) entry which is preliminary data.</text>
</comment>
<dbReference type="AlphaFoldDB" id="A0A8T1Z2J6"/>
<dbReference type="PANTHER" id="PTHR31228:SF24">
    <property type="entry name" value="CYSTATIN_MONELLIN SUPERFAMILY PROTEIN"/>
    <property type="match status" value="1"/>
</dbReference>
<dbReference type="InterPro" id="IPR006525">
    <property type="entry name" value="Cystatin-related_pln"/>
</dbReference>
<dbReference type="EMBL" id="JAEFBK010000011">
    <property type="protein sequence ID" value="KAG7553080.1"/>
    <property type="molecule type" value="Genomic_DNA"/>
</dbReference>
<dbReference type="NCBIfam" id="TIGR01638">
    <property type="entry name" value="Atha_cystat_rel"/>
    <property type="match status" value="1"/>
</dbReference>
<keyword evidence="2" id="KW-1185">Reference proteome</keyword>
<proteinExistence type="predicted"/>
<protein>
    <submittedName>
        <fullName evidence="1">Cystatin-related plant</fullName>
    </submittedName>
</protein>
<evidence type="ECO:0000313" key="2">
    <source>
        <dbReference type="Proteomes" id="UP000694240"/>
    </source>
</evidence>
<gene>
    <name evidence="1" type="ORF">ISN45_Aa06g036440</name>
</gene>
<evidence type="ECO:0000313" key="1">
    <source>
        <dbReference type="EMBL" id="KAG7553080.1"/>
    </source>
</evidence>
<organism evidence="1 2">
    <name type="scientific">Arabidopsis thaliana x Arabidopsis arenosa</name>
    <dbReference type="NCBI Taxonomy" id="1240361"/>
    <lineage>
        <taxon>Eukaryota</taxon>
        <taxon>Viridiplantae</taxon>
        <taxon>Streptophyta</taxon>
        <taxon>Embryophyta</taxon>
        <taxon>Tracheophyta</taxon>
        <taxon>Spermatophyta</taxon>
        <taxon>Magnoliopsida</taxon>
        <taxon>eudicotyledons</taxon>
        <taxon>Gunneridae</taxon>
        <taxon>Pentapetalae</taxon>
        <taxon>rosids</taxon>
        <taxon>malvids</taxon>
        <taxon>Brassicales</taxon>
        <taxon>Brassicaceae</taxon>
        <taxon>Camelineae</taxon>
        <taxon>Arabidopsis</taxon>
    </lineage>
</organism>
<reference evidence="1 2" key="1">
    <citation type="submission" date="2020-12" db="EMBL/GenBank/DDBJ databases">
        <title>Concerted genomic and epigenomic changes stabilize Arabidopsis allopolyploids.</title>
        <authorList>
            <person name="Chen Z."/>
        </authorList>
    </citation>
    <scope>NUCLEOTIDE SEQUENCE [LARGE SCALE GENOMIC DNA]</scope>
    <source>
        <strain evidence="1">Allo738</strain>
        <tissue evidence="1">Leaf</tissue>
    </source>
</reference>
<dbReference type="Proteomes" id="UP000694240">
    <property type="component" value="Chromosome 11"/>
</dbReference>
<sequence length="206" mass="23731">MVLKPCVVETTIKVDSSKFAIEEEGNHKIEDLDDDDDDIIKAPEWDVDSFDGLEYYSSPEAQLSSDEQPLLDEEEALDNYRIVKRQLIESKGFYVEPGRRLIYLFKGIKPMSLDRNAIGAITFREYWEEMVHICLRKHNQDKVRKVELVEVVRGNYRGGARAKSYITFMAREKPNGTLVEYQAKCMDTLDGKSHPILCRPAPKPKT</sequence>